<keyword evidence="2" id="KW-1185">Reference proteome</keyword>
<proteinExistence type="predicted"/>
<dbReference type="AlphaFoldDB" id="A0A221W815"/>
<dbReference type="InterPro" id="IPR023210">
    <property type="entry name" value="NADP_OxRdtase_dom"/>
</dbReference>
<dbReference type="Pfam" id="PF00248">
    <property type="entry name" value="Aldo_ket_red"/>
    <property type="match status" value="1"/>
</dbReference>
<evidence type="ECO:0000313" key="1">
    <source>
        <dbReference type="EMBL" id="ASO21786.1"/>
    </source>
</evidence>
<reference evidence="1 2" key="1">
    <citation type="submission" date="2017-07" db="EMBL/GenBank/DDBJ databases">
        <title>Complete genome sequence of Actinoalloteichus hoggarensis DSM 45943, type strain of Actinoalloteichus hoggarensis.</title>
        <authorList>
            <person name="Ruckert C."/>
            <person name="Nouioui I."/>
            <person name="Willmese J."/>
            <person name="van Wezel G."/>
            <person name="Klenk H.-P."/>
            <person name="Kalinowski J."/>
            <person name="Zotchev S.B."/>
        </authorList>
    </citation>
    <scope>NUCLEOTIDE SEQUENCE [LARGE SCALE GENOMIC DNA]</scope>
    <source>
        <strain evidence="1 2">DSM 45943</strain>
    </source>
</reference>
<protein>
    <submittedName>
        <fullName evidence="1">General stress protein 69</fullName>
        <ecNumber evidence="1">1.1.1.-</ecNumber>
    </submittedName>
</protein>
<dbReference type="GO" id="GO:0005829">
    <property type="term" value="C:cytosol"/>
    <property type="evidence" value="ECO:0007669"/>
    <property type="project" value="TreeGrafter"/>
</dbReference>
<dbReference type="KEGG" id="ahg:AHOG_20845"/>
<gene>
    <name evidence="1" type="primary">yhdN5</name>
    <name evidence="1" type="ORF">AHOG_20845</name>
</gene>
<evidence type="ECO:0000313" key="2">
    <source>
        <dbReference type="Proteomes" id="UP000204221"/>
    </source>
</evidence>
<dbReference type="InterPro" id="IPR036812">
    <property type="entry name" value="NAD(P)_OxRdtase_dom_sf"/>
</dbReference>
<dbReference type="PANTHER" id="PTHR43364:SF6">
    <property type="entry name" value="OXIDOREDUCTASE-RELATED"/>
    <property type="match status" value="1"/>
</dbReference>
<dbReference type="GO" id="GO:0016491">
    <property type="term" value="F:oxidoreductase activity"/>
    <property type="evidence" value="ECO:0007669"/>
    <property type="project" value="UniProtKB-KW"/>
</dbReference>
<dbReference type="EMBL" id="CP022521">
    <property type="protein sequence ID" value="ASO21786.1"/>
    <property type="molecule type" value="Genomic_DNA"/>
</dbReference>
<organism evidence="1 2">
    <name type="scientific">Actinoalloteichus hoggarensis</name>
    <dbReference type="NCBI Taxonomy" id="1470176"/>
    <lineage>
        <taxon>Bacteria</taxon>
        <taxon>Bacillati</taxon>
        <taxon>Actinomycetota</taxon>
        <taxon>Actinomycetes</taxon>
        <taxon>Pseudonocardiales</taxon>
        <taxon>Pseudonocardiaceae</taxon>
        <taxon>Actinoalloteichus</taxon>
    </lineage>
</organism>
<sequence length="301" mass="31725">MFPLNLGGNVFDWTADEQQSFAVLDACAAAGGDFVDTADAYSVWAPGNPGGVSEEIIGRWRAARGNRDEIVPATKVGWHPEAKGPAAGTLRAAAEASPRRLATDHLDPFSTHFDDPSVPVEEFLGELDALAREGKVRHIAASDITAERLEEALPASDRAGLARYVAIQPHDNLVSRDTYEGPPAETAARHGLVALPCFSPAAGFLTGEYRPGVEVDSPRSDGAMRHLDSNRGRSVPAALDKVAEQRGTSVTAVALAWLRAQPTVVAPVVSARNPQQLSTLLASVPLALDEDEVAVLTAASA</sequence>
<dbReference type="InterPro" id="IPR050523">
    <property type="entry name" value="AKR_Detox_Biosynth"/>
</dbReference>
<dbReference type="Proteomes" id="UP000204221">
    <property type="component" value="Chromosome"/>
</dbReference>
<dbReference type="PANTHER" id="PTHR43364">
    <property type="entry name" value="NADH-SPECIFIC METHYLGLYOXAL REDUCTASE-RELATED"/>
    <property type="match status" value="1"/>
</dbReference>
<dbReference type="EC" id="1.1.1.-" evidence="1"/>
<keyword evidence="1" id="KW-0560">Oxidoreductase</keyword>
<name>A0A221W815_9PSEU</name>
<accession>A0A221W815</accession>
<dbReference type="RefSeq" id="WP_245856358.1">
    <property type="nucleotide sequence ID" value="NZ_CP022521.1"/>
</dbReference>
<dbReference type="Gene3D" id="3.20.20.100">
    <property type="entry name" value="NADP-dependent oxidoreductase domain"/>
    <property type="match status" value="1"/>
</dbReference>
<dbReference type="SUPFAM" id="SSF51430">
    <property type="entry name" value="NAD(P)-linked oxidoreductase"/>
    <property type="match status" value="1"/>
</dbReference>